<dbReference type="GO" id="GO:0003924">
    <property type="term" value="F:GTPase activity"/>
    <property type="evidence" value="ECO:0007669"/>
    <property type="project" value="UniProtKB-UniRule"/>
</dbReference>
<dbReference type="GO" id="GO:0046872">
    <property type="term" value="F:metal ion binding"/>
    <property type="evidence" value="ECO:0007669"/>
    <property type="project" value="UniProtKB-KW"/>
</dbReference>
<dbReference type="GO" id="GO:0043022">
    <property type="term" value="F:ribosome binding"/>
    <property type="evidence" value="ECO:0007669"/>
    <property type="project" value="TreeGrafter"/>
</dbReference>
<dbReference type="Pfam" id="PF13167">
    <property type="entry name" value="GTP-bdg_N"/>
    <property type="match status" value="1"/>
</dbReference>
<feature type="binding site" evidence="8">
    <location>
        <position position="233"/>
    </location>
    <ligand>
        <name>Mg(2+)</name>
        <dbReference type="ChEBI" id="CHEBI:18420"/>
    </ligand>
</feature>
<keyword evidence="1 6" id="KW-0963">Cytoplasm</keyword>
<keyword evidence="3 6" id="KW-0547">Nucleotide-binding</keyword>
<dbReference type="FunFam" id="3.40.50.11060:FF:000001">
    <property type="entry name" value="GTPase HflX"/>
    <property type="match status" value="1"/>
</dbReference>
<evidence type="ECO:0000313" key="10">
    <source>
        <dbReference type="EMBL" id="KIY22989.1"/>
    </source>
</evidence>
<evidence type="ECO:0000256" key="8">
    <source>
        <dbReference type="PIRSR" id="PIRSR006809-2"/>
    </source>
</evidence>
<keyword evidence="4 8" id="KW-0460">Magnesium</keyword>
<feature type="domain" description="Hflx-type G" evidence="9">
    <location>
        <begin position="200"/>
        <end position="362"/>
    </location>
</feature>
<dbReference type="Gene3D" id="3.40.50.300">
    <property type="entry name" value="P-loop containing nucleotide triphosphate hydrolases"/>
    <property type="match status" value="1"/>
</dbReference>
<evidence type="ECO:0000256" key="1">
    <source>
        <dbReference type="ARBA" id="ARBA00022490"/>
    </source>
</evidence>
<dbReference type="GO" id="GO:0005525">
    <property type="term" value="F:GTP binding"/>
    <property type="evidence" value="ECO:0007669"/>
    <property type="project" value="UniProtKB-UniRule"/>
</dbReference>
<name>A0A0D6ZAZ6_9BACI</name>
<dbReference type="Gene3D" id="3.40.50.11060">
    <property type="entry name" value="GTPase HflX, N-terminal domain"/>
    <property type="match status" value="1"/>
</dbReference>
<evidence type="ECO:0000256" key="4">
    <source>
        <dbReference type="ARBA" id="ARBA00022842"/>
    </source>
</evidence>
<comment type="subcellular location">
    <subcellularLocation>
        <location evidence="6">Cytoplasm</location>
    </subcellularLocation>
    <text evidence="6">May associate with membranes.</text>
</comment>
<keyword evidence="11" id="KW-1185">Reference proteome</keyword>
<evidence type="ECO:0000256" key="6">
    <source>
        <dbReference type="HAMAP-Rule" id="MF_00900"/>
    </source>
</evidence>
<feature type="binding site" evidence="7">
    <location>
        <begin position="231"/>
        <end position="235"/>
    </location>
    <ligand>
        <name>GTP</name>
        <dbReference type="ChEBI" id="CHEBI:37565"/>
    </ligand>
</feature>
<dbReference type="Proteomes" id="UP000032512">
    <property type="component" value="Unassembled WGS sequence"/>
</dbReference>
<dbReference type="InterPro" id="IPR006073">
    <property type="entry name" value="GTP-bd"/>
</dbReference>
<dbReference type="PIRSF" id="PIRSF006809">
    <property type="entry name" value="GTP-binding_hflX_prd"/>
    <property type="match status" value="1"/>
</dbReference>
<dbReference type="GO" id="GO:0005737">
    <property type="term" value="C:cytoplasm"/>
    <property type="evidence" value="ECO:0007669"/>
    <property type="project" value="UniProtKB-SubCell"/>
</dbReference>
<dbReference type="InterPro" id="IPR042108">
    <property type="entry name" value="GTPase_HflX_N_sf"/>
</dbReference>
<comment type="cofactor">
    <cofactor evidence="8">
        <name>Mg(2+)</name>
        <dbReference type="ChEBI" id="CHEBI:18420"/>
    </cofactor>
</comment>
<dbReference type="PANTHER" id="PTHR10229:SF0">
    <property type="entry name" value="GTP-BINDING PROTEIN 6-RELATED"/>
    <property type="match status" value="1"/>
</dbReference>
<dbReference type="SUPFAM" id="SSF52540">
    <property type="entry name" value="P-loop containing nucleoside triphosphate hydrolases"/>
    <property type="match status" value="1"/>
</dbReference>
<comment type="similarity">
    <text evidence="6">Belongs to the TRAFAC class OBG-HflX-like GTPase superfamily. HflX GTPase family.</text>
</comment>
<reference evidence="10 11" key="1">
    <citation type="submission" date="2015-01" db="EMBL/GenBank/DDBJ databases">
        <title>Draft genome sequences of the supercritical CO2 tolerant bacteria Bacillus subterraneus MITOT1 and Bacillus cereus MIT0214.</title>
        <authorList>
            <person name="Peet K.C."/>
            <person name="Thompson J.R."/>
        </authorList>
    </citation>
    <scope>NUCLEOTIDE SEQUENCE [LARGE SCALE GENOMIC DNA]</scope>
    <source>
        <strain evidence="10 11">MITOT1</strain>
    </source>
</reference>
<dbReference type="PRINTS" id="PR00326">
    <property type="entry name" value="GTP1OBG"/>
</dbReference>
<dbReference type="InterPro" id="IPR025121">
    <property type="entry name" value="GTPase_HflX_N"/>
</dbReference>
<keyword evidence="2 8" id="KW-0479">Metal-binding</keyword>
<evidence type="ECO:0000256" key="3">
    <source>
        <dbReference type="ARBA" id="ARBA00022741"/>
    </source>
</evidence>
<dbReference type="HAMAP" id="MF_00900">
    <property type="entry name" value="GTPase_HflX"/>
    <property type="match status" value="1"/>
</dbReference>
<feature type="binding site" evidence="8">
    <location>
        <position position="213"/>
    </location>
    <ligand>
        <name>Mg(2+)</name>
        <dbReference type="ChEBI" id="CHEBI:18420"/>
    </ligand>
</feature>
<evidence type="ECO:0000256" key="5">
    <source>
        <dbReference type="ARBA" id="ARBA00023134"/>
    </source>
</evidence>
<evidence type="ECO:0000259" key="9">
    <source>
        <dbReference type="PROSITE" id="PS51705"/>
    </source>
</evidence>
<feature type="binding site" evidence="7">
    <location>
        <begin position="253"/>
        <end position="256"/>
    </location>
    <ligand>
        <name>GTP</name>
        <dbReference type="ChEBI" id="CHEBI:37565"/>
    </ligand>
</feature>
<feature type="binding site" evidence="7">
    <location>
        <begin position="206"/>
        <end position="213"/>
    </location>
    <ligand>
        <name>GTP</name>
        <dbReference type="ChEBI" id="CHEBI:37565"/>
    </ligand>
</feature>
<sequence length="419" mass="47993">MEQDTVFEKVILVGCQTTEDEDLRFQYSMEELESLTETAKGKVLMQIVQKRPKIHPATYIGKGKVEELQALVDELEPDLIIFNDELSPSQNRNLSSGLKARIIDRTQLILDIFAQRARSKEGKLQVELAQLQYLLPRLSGQGIEMSRLGAGIGTRGPGETKLESDRRHIRKKIDDIKSQLSVIVQHRDRYRERRKKNKAFQIALVGYTNAGKSTLFNRLTEADSFEENRLFATLDPMTRKTILPSGFTALLTDTVGFIQDLPTTLIAAFRSTLEEVGEADLLLHVVDMSNEDYFSHEQTVNKLLEDLDVHQIPQITVYNKRDIAHQDFVPNARNETAFISAFSEEDRKNLLIKMEQSIIGLMEPYHVMVPSDEGKLLVQLKNDTILRELRFDEEKQHYECKGFSLTDHQITGQLKRFSK</sequence>
<dbReference type="RefSeq" id="WP_044391835.1">
    <property type="nucleotide sequence ID" value="NZ_JXIQ01000029.1"/>
</dbReference>
<comment type="function">
    <text evidence="6">GTPase that associates with the 50S ribosomal subunit and may have a role during protein synthesis or ribosome biogenesis.</text>
</comment>
<dbReference type="PROSITE" id="PS51705">
    <property type="entry name" value="G_HFLX"/>
    <property type="match status" value="1"/>
</dbReference>
<protein>
    <recommendedName>
        <fullName evidence="6">GTPase HflX</fullName>
    </recommendedName>
    <alternativeName>
        <fullName evidence="6">GTP-binding protein HflX</fullName>
    </alternativeName>
</protein>
<evidence type="ECO:0000256" key="2">
    <source>
        <dbReference type="ARBA" id="ARBA00022723"/>
    </source>
</evidence>
<dbReference type="PANTHER" id="PTHR10229">
    <property type="entry name" value="GTP-BINDING PROTEIN HFLX"/>
    <property type="match status" value="1"/>
</dbReference>
<dbReference type="EMBL" id="JXIQ01000029">
    <property type="protein sequence ID" value="KIY22989.1"/>
    <property type="molecule type" value="Genomic_DNA"/>
</dbReference>
<organism evidence="10 11">
    <name type="scientific">Mesobacillus subterraneus</name>
    <dbReference type="NCBI Taxonomy" id="285983"/>
    <lineage>
        <taxon>Bacteria</taxon>
        <taxon>Bacillati</taxon>
        <taxon>Bacillota</taxon>
        <taxon>Bacilli</taxon>
        <taxon>Bacillales</taxon>
        <taxon>Bacillaceae</taxon>
        <taxon>Mesobacillus</taxon>
    </lineage>
</organism>
<dbReference type="Pfam" id="PF01926">
    <property type="entry name" value="MMR_HSR1"/>
    <property type="match status" value="1"/>
</dbReference>
<dbReference type="InterPro" id="IPR030394">
    <property type="entry name" value="G_HFLX_dom"/>
</dbReference>
<keyword evidence="5 6" id="KW-0342">GTP-binding</keyword>
<dbReference type="InterPro" id="IPR032305">
    <property type="entry name" value="GTP-bd_M"/>
</dbReference>
<dbReference type="Gene3D" id="6.10.250.2860">
    <property type="match status" value="1"/>
</dbReference>
<evidence type="ECO:0000256" key="7">
    <source>
        <dbReference type="PIRSR" id="PIRSR006809-1"/>
    </source>
</evidence>
<dbReference type="Pfam" id="PF16360">
    <property type="entry name" value="GTP-bdg_M"/>
    <property type="match status" value="1"/>
</dbReference>
<proteinExistence type="inferred from homology"/>
<dbReference type="OrthoDB" id="9812272at2"/>
<comment type="caution">
    <text evidence="10">The sequence shown here is derived from an EMBL/GenBank/DDBJ whole genome shotgun (WGS) entry which is preliminary data.</text>
</comment>
<dbReference type="InterPro" id="IPR016496">
    <property type="entry name" value="GTPase_HflX"/>
</dbReference>
<evidence type="ECO:0000313" key="11">
    <source>
        <dbReference type="Proteomes" id="UP000032512"/>
    </source>
</evidence>
<accession>A0A0D6ZAZ6</accession>
<dbReference type="PATRIC" id="fig|285983.3.peg.3567"/>
<dbReference type="InterPro" id="IPR027417">
    <property type="entry name" value="P-loop_NTPase"/>
</dbReference>
<comment type="subunit">
    <text evidence="6">Monomer. Associates with the 50S ribosomal subunit.</text>
</comment>
<gene>
    <name evidence="6" type="primary">hflX</name>
    <name evidence="10" type="ORF">UB32_05270</name>
</gene>
<dbReference type="AlphaFoldDB" id="A0A0D6ZAZ6"/>
<dbReference type="CDD" id="cd01878">
    <property type="entry name" value="HflX"/>
    <property type="match status" value="1"/>
</dbReference>
<feature type="binding site" evidence="7">
    <location>
        <begin position="319"/>
        <end position="322"/>
    </location>
    <ligand>
        <name>GTP</name>
        <dbReference type="ChEBI" id="CHEBI:37565"/>
    </ligand>
</feature>
<dbReference type="NCBIfam" id="TIGR03156">
    <property type="entry name" value="GTP_HflX"/>
    <property type="match status" value="1"/>
</dbReference>